<evidence type="ECO:0000313" key="2">
    <source>
        <dbReference type="EMBL" id="CAI9920037.1"/>
    </source>
</evidence>
<comment type="caution">
    <text evidence="2">The sequence shown here is derived from an EMBL/GenBank/DDBJ whole genome shotgun (WGS) entry which is preliminary data.</text>
</comment>
<keyword evidence="1" id="KW-0812">Transmembrane</keyword>
<keyword evidence="4" id="KW-1185">Reference proteome</keyword>
<organism evidence="2">
    <name type="scientific">Hexamita inflata</name>
    <dbReference type="NCBI Taxonomy" id="28002"/>
    <lineage>
        <taxon>Eukaryota</taxon>
        <taxon>Metamonada</taxon>
        <taxon>Diplomonadida</taxon>
        <taxon>Hexamitidae</taxon>
        <taxon>Hexamitinae</taxon>
        <taxon>Hexamita</taxon>
    </lineage>
</organism>
<protein>
    <submittedName>
        <fullName evidence="3">Hypothetical_protein</fullName>
    </submittedName>
</protein>
<dbReference type="EMBL" id="CAXDID020000058">
    <property type="protein sequence ID" value="CAL6008722.1"/>
    <property type="molecule type" value="Genomic_DNA"/>
</dbReference>
<proteinExistence type="predicted"/>
<keyword evidence="1" id="KW-0472">Membrane</keyword>
<evidence type="ECO:0000256" key="1">
    <source>
        <dbReference type="SAM" id="Phobius"/>
    </source>
</evidence>
<dbReference type="AlphaFoldDB" id="A0AA86TMC6"/>
<keyword evidence="1" id="KW-1133">Transmembrane helix</keyword>
<reference evidence="2" key="1">
    <citation type="submission" date="2023-06" db="EMBL/GenBank/DDBJ databases">
        <authorList>
            <person name="Kurt Z."/>
        </authorList>
    </citation>
    <scope>NUCLEOTIDE SEQUENCE</scope>
</reference>
<accession>A0AA86TMC6</accession>
<evidence type="ECO:0000313" key="4">
    <source>
        <dbReference type="Proteomes" id="UP001642409"/>
    </source>
</evidence>
<evidence type="ECO:0000313" key="3">
    <source>
        <dbReference type="EMBL" id="CAL6008722.1"/>
    </source>
</evidence>
<name>A0AA86TMC6_9EUKA</name>
<dbReference type="EMBL" id="CATOUU010000195">
    <property type="protein sequence ID" value="CAI9920037.1"/>
    <property type="molecule type" value="Genomic_DNA"/>
</dbReference>
<dbReference type="Proteomes" id="UP001642409">
    <property type="component" value="Unassembled WGS sequence"/>
</dbReference>
<feature type="transmembrane region" description="Helical" evidence="1">
    <location>
        <begin position="91"/>
        <end position="118"/>
    </location>
</feature>
<sequence>MTQNNLTVTVKTYHKTKTLYQEIPSSCLSKINQTQNIQLPKNTTINESISNFAIETLSNFLIFKESGNAYCFLVQNTQYIALNLNTLVQDLYYHLLPSIILISLLWQIMFYLGSYLYYIYKH</sequence>
<reference evidence="3 4" key="2">
    <citation type="submission" date="2024-07" db="EMBL/GenBank/DDBJ databases">
        <authorList>
            <person name="Akdeniz Z."/>
        </authorList>
    </citation>
    <scope>NUCLEOTIDE SEQUENCE [LARGE SCALE GENOMIC DNA]</scope>
</reference>
<gene>
    <name evidence="3" type="ORF">HINF_LOCUS21253</name>
    <name evidence="2" type="ORF">HINF_LOCUS7682</name>
</gene>